<dbReference type="Gene3D" id="2.60.40.1500">
    <property type="entry name" value="Glycosyl hydrolase domain, family 39"/>
    <property type="match status" value="1"/>
</dbReference>
<evidence type="ECO:0000313" key="2">
    <source>
        <dbReference type="Proteomes" id="UP000255091"/>
    </source>
</evidence>
<dbReference type="AlphaFoldDB" id="A0A380DHD5"/>
<name>A0A380DHD5_STAAU</name>
<dbReference type="Proteomes" id="UP000255091">
    <property type="component" value="Unassembled WGS sequence"/>
</dbReference>
<reference evidence="1 2" key="1">
    <citation type="submission" date="2018-06" db="EMBL/GenBank/DDBJ databases">
        <authorList>
            <consortium name="Pathogen Informatics"/>
            <person name="Doyle S."/>
        </authorList>
    </citation>
    <scope>NUCLEOTIDE SEQUENCE [LARGE SCALE GENOMIC DNA]</scope>
    <source>
        <strain evidence="1 2">NCTC6133</strain>
    </source>
</reference>
<sequence>MIHVLSRELIQIFKILLYDAKHFNPYLALDNQMNMRATEMIHLNINALEEGMYKIKHFTLDKENGALFNLWRKHHTIHGMDKDSIDYVNRMSFSKIRSVRYRYDGYAGIKY</sequence>
<evidence type="ECO:0000313" key="1">
    <source>
        <dbReference type="EMBL" id="SUK27701.1"/>
    </source>
</evidence>
<dbReference type="EMBL" id="UHAP01000001">
    <property type="protein sequence ID" value="SUK27701.1"/>
    <property type="molecule type" value="Genomic_DNA"/>
</dbReference>
<dbReference type="SUPFAM" id="SSF51011">
    <property type="entry name" value="Glycosyl hydrolase domain"/>
    <property type="match status" value="1"/>
</dbReference>
<accession>A0A380DHD5</accession>
<organism evidence="1 2">
    <name type="scientific">Staphylococcus aureus</name>
    <dbReference type="NCBI Taxonomy" id="1280"/>
    <lineage>
        <taxon>Bacteria</taxon>
        <taxon>Bacillati</taxon>
        <taxon>Bacillota</taxon>
        <taxon>Bacilli</taxon>
        <taxon>Bacillales</taxon>
        <taxon>Staphylococcaceae</taxon>
        <taxon>Staphylococcus</taxon>
    </lineage>
</organism>
<gene>
    <name evidence="1" type="ORF">NCTC6133_00062</name>
</gene>
<protein>
    <submittedName>
        <fullName evidence="1">AraC family transcriptional regulator</fullName>
    </submittedName>
</protein>
<proteinExistence type="predicted"/>